<dbReference type="EMBL" id="PSQE01000008">
    <property type="protein sequence ID" value="RHN39254.1"/>
    <property type="molecule type" value="Genomic_DNA"/>
</dbReference>
<proteinExistence type="predicted"/>
<dbReference type="Gramene" id="rna45259">
    <property type="protein sequence ID" value="RHN39254.1"/>
    <property type="gene ID" value="gene45259"/>
</dbReference>
<accession>A0A396GI40</accession>
<dbReference type="AlphaFoldDB" id="A0A396GI40"/>
<comment type="caution">
    <text evidence="1">The sequence shown here is derived from an EMBL/GenBank/DDBJ whole genome shotgun (WGS) entry which is preliminary data.</text>
</comment>
<reference evidence="1" key="1">
    <citation type="journal article" date="2018" name="Nat. Plants">
        <title>Whole-genome landscape of Medicago truncatula symbiotic genes.</title>
        <authorList>
            <person name="Pecrix Y."/>
            <person name="Gamas P."/>
            <person name="Carrere S."/>
        </authorList>
    </citation>
    <scope>NUCLEOTIDE SEQUENCE</scope>
    <source>
        <tissue evidence="1">Leaves</tissue>
    </source>
</reference>
<gene>
    <name evidence="1" type="ORF">MtrunA17_Chr8g0341831</name>
</gene>
<organism evidence="1">
    <name type="scientific">Medicago truncatula</name>
    <name type="common">Barrel medic</name>
    <name type="synonym">Medicago tribuloides</name>
    <dbReference type="NCBI Taxonomy" id="3880"/>
    <lineage>
        <taxon>Eukaryota</taxon>
        <taxon>Viridiplantae</taxon>
        <taxon>Streptophyta</taxon>
        <taxon>Embryophyta</taxon>
        <taxon>Tracheophyta</taxon>
        <taxon>Spermatophyta</taxon>
        <taxon>Magnoliopsida</taxon>
        <taxon>eudicotyledons</taxon>
        <taxon>Gunneridae</taxon>
        <taxon>Pentapetalae</taxon>
        <taxon>rosids</taxon>
        <taxon>fabids</taxon>
        <taxon>Fabales</taxon>
        <taxon>Fabaceae</taxon>
        <taxon>Papilionoideae</taxon>
        <taxon>50 kb inversion clade</taxon>
        <taxon>NPAAA clade</taxon>
        <taxon>Hologalegina</taxon>
        <taxon>IRL clade</taxon>
        <taxon>Trifolieae</taxon>
        <taxon>Medicago</taxon>
    </lineage>
</organism>
<name>A0A396GI40_MEDTR</name>
<sequence length="44" mass="4964">MRFVFGSSRLFSVCLPGVLILLWFSYSNPGLYLQDSKIMGLLPP</sequence>
<protein>
    <submittedName>
        <fullName evidence="1">Uncharacterized protein</fullName>
    </submittedName>
</protein>
<dbReference type="Proteomes" id="UP000265566">
    <property type="component" value="Chromosome 8"/>
</dbReference>
<evidence type="ECO:0000313" key="1">
    <source>
        <dbReference type="EMBL" id="RHN39254.1"/>
    </source>
</evidence>